<evidence type="ECO:0000256" key="2">
    <source>
        <dbReference type="ARBA" id="ARBA00005791"/>
    </source>
</evidence>
<dbReference type="InterPro" id="IPR050824">
    <property type="entry name" value="Thiol_disulfide_DsbA"/>
</dbReference>
<dbReference type="RefSeq" id="WP_250938578.1">
    <property type="nucleotide sequence ID" value="NZ_JAMLJK010000002.1"/>
</dbReference>
<keyword evidence="4 7" id="KW-0574">Periplasm</keyword>
<evidence type="ECO:0000256" key="4">
    <source>
        <dbReference type="ARBA" id="ARBA00022764"/>
    </source>
</evidence>
<accession>A0AA41ZNI8</accession>
<gene>
    <name evidence="11" type="ORF">OQ287_13080</name>
</gene>
<evidence type="ECO:0000259" key="10">
    <source>
        <dbReference type="PROSITE" id="PS51352"/>
    </source>
</evidence>
<evidence type="ECO:0000256" key="9">
    <source>
        <dbReference type="SAM" id="SignalP"/>
    </source>
</evidence>
<keyword evidence="6" id="KW-0676">Redox-active center</keyword>
<feature type="signal peptide" evidence="9">
    <location>
        <begin position="1"/>
        <end position="20"/>
    </location>
</feature>
<dbReference type="GO" id="GO:0015036">
    <property type="term" value="F:disulfide oxidoreductase activity"/>
    <property type="evidence" value="ECO:0007669"/>
    <property type="project" value="UniProtKB-ARBA"/>
</dbReference>
<evidence type="ECO:0000256" key="1">
    <source>
        <dbReference type="ARBA" id="ARBA00004418"/>
    </source>
</evidence>
<dbReference type="InterPro" id="IPR017937">
    <property type="entry name" value="Thioredoxin_CS"/>
</dbReference>
<dbReference type="GO" id="GO:0042597">
    <property type="term" value="C:periplasmic space"/>
    <property type="evidence" value="ECO:0007669"/>
    <property type="project" value="UniProtKB-SubCell"/>
</dbReference>
<dbReference type="AlphaFoldDB" id="A0AA41ZNI8"/>
<dbReference type="InterPro" id="IPR036249">
    <property type="entry name" value="Thioredoxin-like_sf"/>
</dbReference>
<feature type="chain" id="PRO_5041406587" description="Thiol:disulfide interchange protein" evidence="9">
    <location>
        <begin position="21"/>
        <end position="210"/>
    </location>
</feature>
<dbReference type="PROSITE" id="PS00194">
    <property type="entry name" value="THIOREDOXIN_1"/>
    <property type="match status" value="1"/>
</dbReference>
<protein>
    <recommendedName>
        <fullName evidence="7">Thiol:disulfide interchange protein</fullName>
    </recommendedName>
</protein>
<dbReference type="PROSITE" id="PS51352">
    <property type="entry name" value="THIOREDOXIN_2"/>
    <property type="match status" value="1"/>
</dbReference>
<dbReference type="InterPro" id="IPR023205">
    <property type="entry name" value="DsbA/DsbL"/>
</dbReference>
<dbReference type="Gene3D" id="3.40.30.10">
    <property type="entry name" value="Glutaredoxin"/>
    <property type="match status" value="1"/>
</dbReference>
<dbReference type="PANTHER" id="PTHR35891">
    <property type="entry name" value="THIOL:DISULFIDE INTERCHANGE PROTEIN DSBA"/>
    <property type="match status" value="1"/>
</dbReference>
<dbReference type="Proteomes" id="UP001165678">
    <property type="component" value="Unassembled WGS sequence"/>
</dbReference>
<comment type="subcellular location">
    <subcellularLocation>
        <location evidence="1 7">Periplasm</location>
    </subcellularLocation>
</comment>
<reference evidence="11" key="1">
    <citation type="submission" date="2022-11" db="EMBL/GenBank/DDBJ databases">
        <title>Larsenimonas rhizosphaerae sp. nov., isolated from a tidal mudflat.</title>
        <authorList>
            <person name="Lee S.D."/>
            <person name="Kim I.S."/>
        </authorList>
    </citation>
    <scope>NUCLEOTIDE SEQUENCE</scope>
    <source>
        <strain evidence="11">GH2-1</strain>
    </source>
</reference>
<dbReference type="InterPro" id="IPR001853">
    <property type="entry name" value="DSBA-like_thioredoxin_dom"/>
</dbReference>
<keyword evidence="3 9" id="KW-0732">Signal</keyword>
<dbReference type="EMBL" id="JAPIVE010000004">
    <property type="protein sequence ID" value="MCX2525178.1"/>
    <property type="molecule type" value="Genomic_DNA"/>
</dbReference>
<evidence type="ECO:0000256" key="3">
    <source>
        <dbReference type="ARBA" id="ARBA00022729"/>
    </source>
</evidence>
<dbReference type="Pfam" id="PF01323">
    <property type="entry name" value="DSBA"/>
    <property type="match status" value="1"/>
</dbReference>
<organism evidence="11 12">
    <name type="scientific">Larsenimonas rhizosphaerae</name>
    <dbReference type="NCBI Taxonomy" id="2944682"/>
    <lineage>
        <taxon>Bacteria</taxon>
        <taxon>Pseudomonadati</taxon>
        <taxon>Pseudomonadota</taxon>
        <taxon>Gammaproteobacteria</taxon>
        <taxon>Oceanospirillales</taxon>
        <taxon>Halomonadaceae</taxon>
        <taxon>Larsenimonas</taxon>
    </lineage>
</organism>
<keyword evidence="5 7" id="KW-1015">Disulfide bond</keyword>
<evidence type="ECO:0000256" key="6">
    <source>
        <dbReference type="ARBA" id="ARBA00023284"/>
    </source>
</evidence>
<dbReference type="InterPro" id="IPR013766">
    <property type="entry name" value="Thioredoxin_domain"/>
</dbReference>
<dbReference type="PANTHER" id="PTHR35891:SF2">
    <property type="entry name" value="THIOL:DISULFIDE INTERCHANGE PROTEIN DSBA"/>
    <property type="match status" value="1"/>
</dbReference>
<comment type="caution">
    <text evidence="11">The sequence shown here is derived from an EMBL/GenBank/DDBJ whole genome shotgun (WGS) entry which is preliminary data.</text>
</comment>
<feature type="disulfide bond" description="Redox-active" evidence="8">
    <location>
        <begin position="55"/>
        <end position="58"/>
    </location>
</feature>
<keyword evidence="12" id="KW-1185">Reference proteome</keyword>
<dbReference type="PIRSF" id="PIRSF001488">
    <property type="entry name" value="Tdi_protein"/>
    <property type="match status" value="1"/>
</dbReference>
<comment type="similarity">
    <text evidence="2">Belongs to the thioredoxin family. DsbA subfamily.</text>
</comment>
<dbReference type="SUPFAM" id="SSF52833">
    <property type="entry name" value="Thioredoxin-like"/>
    <property type="match status" value="1"/>
</dbReference>
<evidence type="ECO:0000256" key="7">
    <source>
        <dbReference type="PIRNR" id="PIRNR001488"/>
    </source>
</evidence>
<evidence type="ECO:0000256" key="5">
    <source>
        <dbReference type="ARBA" id="ARBA00023157"/>
    </source>
</evidence>
<sequence length="210" mass="23148">MIKKLLTLVFGLTLASMAFAAQPVAGKDYKVLDEPVPTDLPAGKIDVTEVFWFGCPHCYALNPALEKWVAHQKDDVNFELLPATMGRTWVRHATAYYAAEELGIEKKMHDDFFDAIHKDGRQLTDDGEIADFFTHYGVSREAALKALNSFGVKSEINEAHAKMRAYKLMGVPALVINGKYVITPNSAGGLDNMMVVASSLIDDIRNGETP</sequence>
<dbReference type="CDD" id="cd03019">
    <property type="entry name" value="DsbA_DsbA"/>
    <property type="match status" value="1"/>
</dbReference>
<evidence type="ECO:0000313" key="12">
    <source>
        <dbReference type="Proteomes" id="UP001165678"/>
    </source>
</evidence>
<feature type="domain" description="Thioredoxin" evidence="10">
    <location>
        <begin position="10"/>
        <end position="149"/>
    </location>
</feature>
<proteinExistence type="inferred from homology"/>
<evidence type="ECO:0000313" key="11">
    <source>
        <dbReference type="EMBL" id="MCX2525178.1"/>
    </source>
</evidence>
<evidence type="ECO:0000256" key="8">
    <source>
        <dbReference type="PIRSR" id="PIRSR001488-1"/>
    </source>
</evidence>
<name>A0AA41ZNI8_9GAMM</name>